<organism evidence="2 3">
    <name type="scientific">Symbiochloris irregularis</name>
    <dbReference type="NCBI Taxonomy" id="706552"/>
    <lineage>
        <taxon>Eukaryota</taxon>
        <taxon>Viridiplantae</taxon>
        <taxon>Chlorophyta</taxon>
        <taxon>core chlorophytes</taxon>
        <taxon>Trebouxiophyceae</taxon>
        <taxon>Trebouxiales</taxon>
        <taxon>Trebouxiaceae</taxon>
        <taxon>Symbiochloris</taxon>
    </lineage>
</organism>
<reference evidence="2 3" key="1">
    <citation type="journal article" date="2024" name="Nat. Commun.">
        <title>Phylogenomics reveals the evolutionary origins of lichenization in chlorophyte algae.</title>
        <authorList>
            <person name="Puginier C."/>
            <person name="Libourel C."/>
            <person name="Otte J."/>
            <person name="Skaloud P."/>
            <person name="Haon M."/>
            <person name="Grisel S."/>
            <person name="Petersen M."/>
            <person name="Berrin J.G."/>
            <person name="Delaux P.M."/>
            <person name="Dal Grande F."/>
            <person name="Keller J."/>
        </authorList>
    </citation>
    <scope>NUCLEOTIDE SEQUENCE [LARGE SCALE GENOMIC DNA]</scope>
    <source>
        <strain evidence="2 3">SAG 2036</strain>
    </source>
</reference>
<keyword evidence="1" id="KW-0732">Signal</keyword>
<sequence>MHCRQLVLLGVLLLFQLRPIQPSGLNRFNFSDAFYQDPSGLFNPAAVWNPAVGWVAVFRWDRCFYQRCGIHHTGTAPLLSVCGKDARAPDLQAASDNYSVWSFEPKALNKLKRANEASTATSADLRLFNFGGEVLAGHWMKFGWAAKEAPAQHKCWSDGWGDPHSCEYTAISRLNFQKRQLELLYQFRVPIIGTTYRSEKNWAFLERGDRLSILYSMLPCTAIFTYDPASTKGAVFEKGLCYADPDQTIASATGLQLSSARLSGNPVPWTHHAANSSGADMHAPGSLDFYMQASEPTRELLGMVHARQGRHDYAHWALRLDADSLAITHISTRPVLQSKSYSDLGGYFAGVLIVGSFHEIWTPDGQQVLRLLIGEGDQYSAWEDVPLADIDWTTMPHPFEAQSEDEVLAFDWKNRQ</sequence>
<comment type="caution">
    <text evidence="2">The sequence shown here is derived from an EMBL/GenBank/DDBJ whole genome shotgun (WGS) entry which is preliminary data.</text>
</comment>
<dbReference type="AlphaFoldDB" id="A0AAW1PZR2"/>
<feature type="chain" id="PRO_5043833663" evidence="1">
    <location>
        <begin position="23"/>
        <end position="416"/>
    </location>
</feature>
<keyword evidence="3" id="KW-1185">Reference proteome</keyword>
<protein>
    <submittedName>
        <fullName evidence="2">Uncharacterized protein</fullName>
    </submittedName>
</protein>
<evidence type="ECO:0000256" key="1">
    <source>
        <dbReference type="SAM" id="SignalP"/>
    </source>
</evidence>
<feature type="signal peptide" evidence="1">
    <location>
        <begin position="1"/>
        <end position="22"/>
    </location>
</feature>
<accession>A0AAW1PZR2</accession>
<gene>
    <name evidence="2" type="ORF">WJX73_003016</name>
</gene>
<evidence type="ECO:0000313" key="3">
    <source>
        <dbReference type="Proteomes" id="UP001465755"/>
    </source>
</evidence>
<name>A0AAW1PZR2_9CHLO</name>
<dbReference type="EMBL" id="JALJOQ010000002">
    <property type="protein sequence ID" value="KAK9813875.1"/>
    <property type="molecule type" value="Genomic_DNA"/>
</dbReference>
<proteinExistence type="predicted"/>
<dbReference type="Proteomes" id="UP001465755">
    <property type="component" value="Unassembled WGS sequence"/>
</dbReference>
<evidence type="ECO:0000313" key="2">
    <source>
        <dbReference type="EMBL" id="KAK9813875.1"/>
    </source>
</evidence>